<keyword evidence="10" id="KW-1185">Reference proteome</keyword>
<protein>
    <submittedName>
        <fullName evidence="9">Kinesin-like nuclear fusion protein</fullName>
    </submittedName>
</protein>
<evidence type="ECO:0000313" key="10">
    <source>
        <dbReference type="Proteomes" id="UP000696485"/>
    </source>
</evidence>
<dbReference type="EMBL" id="JAAAUY010000245">
    <property type="protein sequence ID" value="KAF9332688.1"/>
    <property type="molecule type" value="Genomic_DNA"/>
</dbReference>
<accession>A0A9P5SQB1</accession>
<evidence type="ECO:0000256" key="1">
    <source>
        <dbReference type="ARBA" id="ARBA00004496"/>
    </source>
</evidence>
<dbReference type="Proteomes" id="UP000696485">
    <property type="component" value="Unassembled WGS sequence"/>
</dbReference>
<dbReference type="PANTHER" id="PTHR47969">
    <property type="entry name" value="CHROMOSOME-ASSOCIATED KINESIN KIF4A-RELATED"/>
    <property type="match status" value="1"/>
</dbReference>
<evidence type="ECO:0000259" key="8">
    <source>
        <dbReference type="PROSITE" id="PS50067"/>
    </source>
</evidence>
<feature type="region of interest" description="Disordered" evidence="7">
    <location>
        <begin position="12"/>
        <end position="65"/>
    </location>
</feature>
<dbReference type="GO" id="GO:0005737">
    <property type="term" value="C:cytoplasm"/>
    <property type="evidence" value="ECO:0007669"/>
    <property type="project" value="UniProtKB-SubCell"/>
</dbReference>
<dbReference type="PANTHER" id="PTHR47969:SF15">
    <property type="entry name" value="CHROMOSOME-ASSOCIATED KINESIN KIF4A-RELATED"/>
    <property type="match status" value="1"/>
</dbReference>
<evidence type="ECO:0000256" key="7">
    <source>
        <dbReference type="SAM" id="MobiDB-lite"/>
    </source>
</evidence>
<comment type="similarity">
    <text evidence="6">Belongs to the TRAFAC class myosin-kinesin ATPase superfamily. Kinesin family.</text>
</comment>
<dbReference type="GO" id="GO:0007018">
    <property type="term" value="P:microtubule-based movement"/>
    <property type="evidence" value="ECO:0007669"/>
    <property type="project" value="InterPro"/>
</dbReference>
<dbReference type="Pfam" id="PF00225">
    <property type="entry name" value="Kinesin"/>
    <property type="match status" value="1"/>
</dbReference>
<dbReference type="Gene3D" id="3.40.850.10">
    <property type="entry name" value="Kinesin motor domain"/>
    <property type="match status" value="1"/>
</dbReference>
<comment type="caution">
    <text evidence="9">The sequence shown here is derived from an EMBL/GenBank/DDBJ whole genome shotgun (WGS) entry which is preliminary data.</text>
</comment>
<dbReference type="GO" id="GO:0005524">
    <property type="term" value="F:ATP binding"/>
    <property type="evidence" value="ECO:0007669"/>
    <property type="project" value="UniProtKB-KW"/>
</dbReference>
<dbReference type="InterPro" id="IPR001752">
    <property type="entry name" value="Kinesin_motor_dom"/>
</dbReference>
<keyword evidence="5" id="KW-0175">Coiled coil</keyword>
<evidence type="ECO:0000256" key="5">
    <source>
        <dbReference type="ARBA" id="ARBA00023054"/>
    </source>
</evidence>
<keyword evidence="2" id="KW-0963">Cytoplasm</keyword>
<gene>
    <name evidence="9" type="primary">KAR3_1</name>
    <name evidence="9" type="ORF">BG006_004429</name>
</gene>
<dbReference type="GO" id="GO:0051231">
    <property type="term" value="P:spindle elongation"/>
    <property type="evidence" value="ECO:0007669"/>
    <property type="project" value="TreeGrafter"/>
</dbReference>
<feature type="compositionally biased region" description="Basic and acidic residues" evidence="7">
    <location>
        <begin position="39"/>
        <end position="51"/>
    </location>
</feature>
<proteinExistence type="inferred from homology"/>
<keyword evidence="4" id="KW-0067">ATP-binding</keyword>
<dbReference type="GO" id="GO:0008017">
    <property type="term" value="F:microtubule binding"/>
    <property type="evidence" value="ECO:0007669"/>
    <property type="project" value="InterPro"/>
</dbReference>
<feature type="domain" description="Kinesin motor" evidence="8">
    <location>
        <begin position="172"/>
        <end position="369"/>
    </location>
</feature>
<dbReference type="SMART" id="SM00129">
    <property type="entry name" value="KISc"/>
    <property type="match status" value="1"/>
</dbReference>
<name>A0A9P5SQB1_9FUNG</name>
<feature type="compositionally biased region" description="Basic and acidic residues" evidence="7">
    <location>
        <begin position="17"/>
        <end position="29"/>
    </location>
</feature>
<dbReference type="InterPro" id="IPR036961">
    <property type="entry name" value="Kinesin_motor_dom_sf"/>
</dbReference>
<sequence>MHQKLRGIYKASQELENTEHTDRQQHEYQEASTGRLMVKKSENEARRRQEQALKQQVQGDVRRQSQDVRNLVDIQTKEQEQAQSTESKLQRQKETLGLKLRDLSTEYGAQTSENSRLRSTIATQSSECLAFDSENRAIKSKIEEATIRYPDFEEREIEIVKDPKAAASLDKGPIAKLAMAPFKSANLTGSSPHADQYVSPFQFDHVFQPQSTHEQVYSHIVPTVEHAFAGSPVTIFGYGLPQSDKSFTLEAGLVPLVVQDICQRCQELEQTQGWQYTVALQQLGIADEVLYDLFTESEAQETVMTMESPKNQDNALLKIHHGKDGTTTVSGLSTIVLNHNSFSMETIVSLLEKASRVRSTVSKSSGCHR</sequence>
<dbReference type="GO" id="GO:0003777">
    <property type="term" value="F:microtubule motor activity"/>
    <property type="evidence" value="ECO:0007669"/>
    <property type="project" value="InterPro"/>
</dbReference>
<comment type="subcellular location">
    <subcellularLocation>
        <location evidence="1">Cytoplasm</location>
    </subcellularLocation>
</comment>
<evidence type="ECO:0000313" key="9">
    <source>
        <dbReference type="EMBL" id="KAF9332688.1"/>
    </source>
</evidence>
<dbReference type="PROSITE" id="PS50067">
    <property type="entry name" value="KINESIN_MOTOR_2"/>
    <property type="match status" value="1"/>
</dbReference>
<keyword evidence="3" id="KW-0547">Nucleotide-binding</keyword>
<dbReference type="InterPro" id="IPR027417">
    <property type="entry name" value="P-loop_NTPase"/>
</dbReference>
<dbReference type="SUPFAM" id="SSF52540">
    <property type="entry name" value="P-loop containing nucleoside triphosphate hydrolases"/>
    <property type="match status" value="1"/>
</dbReference>
<dbReference type="AlphaFoldDB" id="A0A9P5SQB1"/>
<evidence type="ECO:0000256" key="2">
    <source>
        <dbReference type="ARBA" id="ARBA00022490"/>
    </source>
</evidence>
<comment type="caution">
    <text evidence="6">Lacks conserved residue(s) required for the propagation of feature annotation.</text>
</comment>
<dbReference type="GO" id="GO:0005875">
    <property type="term" value="C:microtubule associated complex"/>
    <property type="evidence" value="ECO:0007669"/>
    <property type="project" value="TreeGrafter"/>
</dbReference>
<evidence type="ECO:0000256" key="6">
    <source>
        <dbReference type="PROSITE-ProRule" id="PRU00283"/>
    </source>
</evidence>
<dbReference type="GO" id="GO:0007052">
    <property type="term" value="P:mitotic spindle organization"/>
    <property type="evidence" value="ECO:0007669"/>
    <property type="project" value="TreeGrafter"/>
</dbReference>
<organism evidence="9 10">
    <name type="scientific">Podila minutissima</name>
    <dbReference type="NCBI Taxonomy" id="64525"/>
    <lineage>
        <taxon>Eukaryota</taxon>
        <taxon>Fungi</taxon>
        <taxon>Fungi incertae sedis</taxon>
        <taxon>Mucoromycota</taxon>
        <taxon>Mortierellomycotina</taxon>
        <taxon>Mortierellomycetes</taxon>
        <taxon>Mortierellales</taxon>
        <taxon>Mortierellaceae</taxon>
        <taxon>Podila</taxon>
    </lineage>
</organism>
<evidence type="ECO:0000256" key="3">
    <source>
        <dbReference type="ARBA" id="ARBA00022741"/>
    </source>
</evidence>
<reference evidence="9" key="1">
    <citation type="journal article" date="2020" name="Fungal Divers.">
        <title>Resolving the Mortierellaceae phylogeny through synthesis of multi-gene phylogenetics and phylogenomics.</title>
        <authorList>
            <person name="Vandepol N."/>
            <person name="Liber J."/>
            <person name="Desiro A."/>
            <person name="Na H."/>
            <person name="Kennedy M."/>
            <person name="Barry K."/>
            <person name="Grigoriev I.V."/>
            <person name="Miller A.N."/>
            <person name="O'Donnell K."/>
            <person name="Stajich J.E."/>
            <person name="Bonito G."/>
        </authorList>
    </citation>
    <scope>NUCLEOTIDE SEQUENCE</scope>
    <source>
        <strain evidence="9">NVP1</strain>
    </source>
</reference>
<dbReference type="InterPro" id="IPR027640">
    <property type="entry name" value="Kinesin-like_fam"/>
</dbReference>
<evidence type="ECO:0000256" key="4">
    <source>
        <dbReference type="ARBA" id="ARBA00022840"/>
    </source>
</evidence>